<keyword evidence="4" id="KW-1185">Reference proteome</keyword>
<reference evidence="3" key="1">
    <citation type="journal article" date="2014" name="Int. J. Syst. Evol. Microbiol.">
        <title>Complete genome sequence of Corynebacterium casei LMG S-19264T (=DSM 44701T), isolated from a smear-ripened cheese.</title>
        <authorList>
            <consortium name="US DOE Joint Genome Institute (JGI-PGF)"/>
            <person name="Walter F."/>
            <person name="Albersmeier A."/>
            <person name="Kalinowski J."/>
            <person name="Ruckert C."/>
        </authorList>
    </citation>
    <scope>NUCLEOTIDE SEQUENCE</scope>
    <source>
        <strain evidence="3">KCTC 12711</strain>
    </source>
</reference>
<dbReference type="PANTHER" id="PTHR34477:SF1">
    <property type="entry name" value="UPF0213 PROTEIN YHBQ"/>
    <property type="match status" value="1"/>
</dbReference>
<organism evidence="3 4">
    <name type="scientific">Arenicella chitinivorans</name>
    <dbReference type="NCBI Taxonomy" id="1329800"/>
    <lineage>
        <taxon>Bacteria</taxon>
        <taxon>Pseudomonadati</taxon>
        <taxon>Pseudomonadota</taxon>
        <taxon>Gammaproteobacteria</taxon>
        <taxon>Arenicellales</taxon>
        <taxon>Arenicellaceae</taxon>
        <taxon>Arenicella</taxon>
    </lineage>
</organism>
<feature type="domain" description="GIY-YIG" evidence="2">
    <location>
        <begin position="1"/>
        <end position="79"/>
    </location>
</feature>
<dbReference type="Gene3D" id="3.40.1440.10">
    <property type="entry name" value="GIY-YIG endonuclease"/>
    <property type="match status" value="1"/>
</dbReference>
<protein>
    <recommendedName>
        <fullName evidence="2">GIY-YIG domain-containing protein</fullName>
    </recommendedName>
</protein>
<dbReference type="Pfam" id="PF01541">
    <property type="entry name" value="GIY-YIG"/>
    <property type="match status" value="1"/>
</dbReference>
<comment type="similarity">
    <text evidence="1">Belongs to the UPF0213 family.</text>
</comment>
<dbReference type="RefSeq" id="WP_189400809.1">
    <property type="nucleotide sequence ID" value="NZ_BMXA01000003.1"/>
</dbReference>
<comment type="caution">
    <text evidence="3">The sequence shown here is derived from an EMBL/GenBank/DDBJ whole genome shotgun (WGS) entry which is preliminary data.</text>
</comment>
<dbReference type="InterPro" id="IPR035901">
    <property type="entry name" value="GIY-YIG_endonuc_sf"/>
</dbReference>
<reference evidence="3" key="2">
    <citation type="submission" date="2020-09" db="EMBL/GenBank/DDBJ databases">
        <authorList>
            <person name="Sun Q."/>
            <person name="Kim S."/>
        </authorList>
    </citation>
    <scope>NUCLEOTIDE SEQUENCE</scope>
    <source>
        <strain evidence="3">KCTC 12711</strain>
    </source>
</reference>
<accession>A0A918VN18</accession>
<dbReference type="EMBL" id="BMXA01000003">
    <property type="protein sequence ID" value="GHA11572.1"/>
    <property type="molecule type" value="Genomic_DNA"/>
</dbReference>
<evidence type="ECO:0000313" key="4">
    <source>
        <dbReference type="Proteomes" id="UP000614811"/>
    </source>
</evidence>
<dbReference type="InterPro" id="IPR050190">
    <property type="entry name" value="UPF0213_domain"/>
</dbReference>
<dbReference type="CDD" id="cd10456">
    <property type="entry name" value="GIY-YIG_UPF0213"/>
    <property type="match status" value="1"/>
</dbReference>
<dbReference type="SMART" id="SM00465">
    <property type="entry name" value="GIYc"/>
    <property type="match status" value="1"/>
</dbReference>
<proteinExistence type="inferred from homology"/>
<evidence type="ECO:0000256" key="1">
    <source>
        <dbReference type="ARBA" id="ARBA00007435"/>
    </source>
</evidence>
<dbReference type="SUPFAM" id="SSF82771">
    <property type="entry name" value="GIY-YIG endonuclease"/>
    <property type="match status" value="1"/>
</dbReference>
<evidence type="ECO:0000259" key="2">
    <source>
        <dbReference type="PROSITE" id="PS50164"/>
    </source>
</evidence>
<name>A0A918VN18_9GAMM</name>
<dbReference type="AlphaFoldDB" id="A0A918VN18"/>
<dbReference type="PANTHER" id="PTHR34477">
    <property type="entry name" value="UPF0213 PROTEIN YHBQ"/>
    <property type="match status" value="1"/>
</dbReference>
<gene>
    <name evidence="3" type="ORF">GCM10008090_21680</name>
</gene>
<dbReference type="Proteomes" id="UP000614811">
    <property type="component" value="Unassembled WGS sequence"/>
</dbReference>
<dbReference type="PROSITE" id="PS50164">
    <property type="entry name" value="GIY_YIG"/>
    <property type="match status" value="1"/>
</dbReference>
<dbReference type="InterPro" id="IPR000305">
    <property type="entry name" value="GIY-YIG_endonuc"/>
</dbReference>
<evidence type="ECO:0000313" key="3">
    <source>
        <dbReference type="EMBL" id="GHA11572.1"/>
    </source>
</evidence>
<sequence length="86" mass="10102">MSWFVYMLYCADDSLYTGITTDLERRVNEHNHCAHKAARYTRARRPVKLAYAEPCESRSAASQREHQLKRLSRSEKLNLVYHSNSL</sequence>